<evidence type="ECO:0000259" key="5">
    <source>
        <dbReference type="Pfam" id="PF00884"/>
    </source>
</evidence>
<dbReference type="AlphaFoldDB" id="A0A2P7QSW5"/>
<dbReference type="PROSITE" id="PS00149">
    <property type="entry name" value="SULFATASE_2"/>
    <property type="match status" value="1"/>
</dbReference>
<accession>A0A2P7QSW5</accession>
<dbReference type="PROSITE" id="PS00523">
    <property type="entry name" value="SULFATASE_1"/>
    <property type="match status" value="1"/>
</dbReference>
<dbReference type="PROSITE" id="PS51318">
    <property type="entry name" value="TAT"/>
    <property type="match status" value="1"/>
</dbReference>
<dbReference type="InterPro" id="IPR006311">
    <property type="entry name" value="TAT_signal"/>
</dbReference>
<protein>
    <submittedName>
        <fullName evidence="6">Acetylglucosamine-6-sulfatase</fullName>
    </submittedName>
</protein>
<dbReference type="Gene3D" id="3.40.720.10">
    <property type="entry name" value="Alkaline Phosphatase, subunit A"/>
    <property type="match status" value="1"/>
</dbReference>
<feature type="domain" description="Sulfatase N-terminal" evidence="5">
    <location>
        <begin position="49"/>
        <end position="377"/>
    </location>
</feature>
<evidence type="ECO:0000256" key="1">
    <source>
        <dbReference type="ARBA" id="ARBA00008779"/>
    </source>
</evidence>
<keyword evidence="2" id="KW-0732">Signal</keyword>
<proteinExistence type="inferred from homology"/>
<sequence length="536" mass="59747">MTKDVNRRGVLLAGSGGAFGLFSWAALAGAAPRKRADLRLERVPGVRPRNILVVLTDDHRYDAMGFMRAQSFGDTPTLDRLAREGVHFRNAFVTTALCSPSRASIFTGLYAHQHKVVDNNHPIPPGLVFFPQHLQAAGYATGFIGKWHMGDEGDQPQPGFDHWVSFKGQGTYLPSADGLNVNGKRVPQKGYITDELTEYALDWIDKRDRSKPWFLHLAHKAVHSEFIPAERHKGRYDKETYRTPPTMAAGAAGRPAWVENQRNSWHGVGYPYHGTLDVGDYYKRYMETLLAVDEGLARIMDLLAQRGELDETLILYMGDNGFMFGEHGLIDKRAAYEESMRIPMLARCPALFGKQSRTVQEVVANIDVAPTLLAAAGLAAPKDMAGSNALPLAQGKSVPWRSELLYEYYWERNFPQTPTVHALREDRYKYMHFHGIWDIDELYDLDADPHEANNLLARPGHEALAETMSKKLFGILEQTGGMAIPLSADAGVRNELRDPKGPAAAPFPPRFFRAPAETLSDLVRKLREGSARNLGA</sequence>
<evidence type="ECO:0000313" key="7">
    <source>
        <dbReference type="Proteomes" id="UP000241167"/>
    </source>
</evidence>
<dbReference type="CDD" id="cd16031">
    <property type="entry name" value="G6S_like"/>
    <property type="match status" value="1"/>
</dbReference>
<dbReference type="OrthoDB" id="9795675at2"/>
<dbReference type="PANTHER" id="PTHR43108:SF8">
    <property type="entry name" value="SD21168P"/>
    <property type="match status" value="1"/>
</dbReference>
<evidence type="ECO:0000256" key="2">
    <source>
        <dbReference type="ARBA" id="ARBA00022729"/>
    </source>
</evidence>
<dbReference type="EMBL" id="PXYI01000003">
    <property type="protein sequence ID" value="PSJ41053.1"/>
    <property type="molecule type" value="Genomic_DNA"/>
</dbReference>
<dbReference type="Proteomes" id="UP000241167">
    <property type="component" value="Unassembled WGS sequence"/>
</dbReference>
<comment type="similarity">
    <text evidence="1">Belongs to the sulfatase family.</text>
</comment>
<keyword evidence="4" id="KW-0325">Glycoprotein</keyword>
<keyword evidence="7" id="KW-1185">Reference proteome</keyword>
<reference evidence="6 7" key="1">
    <citation type="submission" date="2018-03" db="EMBL/GenBank/DDBJ databases">
        <title>The draft genome of Sphingosinicella sp. GL-C-18.</title>
        <authorList>
            <person name="Liu L."/>
            <person name="Li L."/>
            <person name="Liang L."/>
            <person name="Zhang X."/>
            <person name="Wang T."/>
        </authorList>
    </citation>
    <scope>NUCLEOTIDE SEQUENCE [LARGE SCALE GENOMIC DNA]</scope>
    <source>
        <strain evidence="6 7">GL-C-18</strain>
    </source>
</reference>
<organism evidence="6 7">
    <name type="scientific">Allosphingosinicella deserti</name>
    <dbReference type="NCBI Taxonomy" id="2116704"/>
    <lineage>
        <taxon>Bacteria</taxon>
        <taxon>Pseudomonadati</taxon>
        <taxon>Pseudomonadota</taxon>
        <taxon>Alphaproteobacteria</taxon>
        <taxon>Sphingomonadales</taxon>
        <taxon>Sphingomonadaceae</taxon>
        <taxon>Allosphingosinicella</taxon>
    </lineage>
</organism>
<evidence type="ECO:0000256" key="3">
    <source>
        <dbReference type="ARBA" id="ARBA00022801"/>
    </source>
</evidence>
<evidence type="ECO:0000313" key="6">
    <source>
        <dbReference type="EMBL" id="PSJ41053.1"/>
    </source>
</evidence>
<dbReference type="InterPro" id="IPR024607">
    <property type="entry name" value="Sulfatase_CS"/>
</dbReference>
<evidence type="ECO:0000256" key="4">
    <source>
        <dbReference type="ARBA" id="ARBA00023180"/>
    </source>
</evidence>
<gene>
    <name evidence="6" type="ORF">C7I55_11815</name>
</gene>
<name>A0A2P7QSW5_9SPHN</name>
<keyword evidence="3" id="KW-0378">Hydrolase</keyword>
<dbReference type="SUPFAM" id="SSF53649">
    <property type="entry name" value="Alkaline phosphatase-like"/>
    <property type="match status" value="1"/>
</dbReference>
<dbReference type="InterPro" id="IPR000917">
    <property type="entry name" value="Sulfatase_N"/>
</dbReference>
<dbReference type="RefSeq" id="WP_106513098.1">
    <property type="nucleotide sequence ID" value="NZ_PXYI01000003.1"/>
</dbReference>
<comment type="caution">
    <text evidence="6">The sequence shown here is derived from an EMBL/GenBank/DDBJ whole genome shotgun (WGS) entry which is preliminary data.</text>
</comment>
<dbReference type="GO" id="GO:0016787">
    <property type="term" value="F:hydrolase activity"/>
    <property type="evidence" value="ECO:0007669"/>
    <property type="project" value="UniProtKB-KW"/>
</dbReference>
<dbReference type="PANTHER" id="PTHR43108">
    <property type="entry name" value="N-ACETYLGLUCOSAMINE-6-SULFATASE FAMILY MEMBER"/>
    <property type="match status" value="1"/>
</dbReference>
<dbReference type="InterPro" id="IPR017850">
    <property type="entry name" value="Alkaline_phosphatase_core_sf"/>
</dbReference>
<dbReference type="Pfam" id="PF00884">
    <property type="entry name" value="Sulfatase"/>
    <property type="match status" value="1"/>
</dbReference>